<feature type="region of interest" description="Disordered" evidence="5">
    <location>
        <begin position="160"/>
        <end position="229"/>
    </location>
</feature>
<protein>
    <recommendedName>
        <fullName evidence="10">Siderophore-interacting protein</fullName>
    </recommendedName>
</protein>
<evidence type="ECO:0000256" key="3">
    <source>
        <dbReference type="ARBA" id="ARBA00023082"/>
    </source>
</evidence>
<organism evidence="8 9">
    <name type="scientific">Streptomyces mordarskii</name>
    <dbReference type="NCBI Taxonomy" id="1226758"/>
    <lineage>
        <taxon>Bacteria</taxon>
        <taxon>Bacillati</taxon>
        <taxon>Actinomycetota</taxon>
        <taxon>Actinomycetes</taxon>
        <taxon>Kitasatosporales</taxon>
        <taxon>Streptomycetaceae</taxon>
        <taxon>Streptomyces</taxon>
    </lineage>
</organism>
<dbReference type="InterPro" id="IPR007627">
    <property type="entry name" value="RNA_pol_sigma70_r2"/>
</dbReference>
<dbReference type="SUPFAM" id="SSF88659">
    <property type="entry name" value="Sigma3 and sigma4 domains of RNA polymerase sigma factors"/>
    <property type="match status" value="1"/>
</dbReference>
<dbReference type="RefSeq" id="WP_346159049.1">
    <property type="nucleotide sequence ID" value="NZ_BAAABZ010000002.1"/>
</dbReference>
<keyword evidence="9" id="KW-1185">Reference proteome</keyword>
<evidence type="ECO:0000259" key="7">
    <source>
        <dbReference type="Pfam" id="PF08281"/>
    </source>
</evidence>
<evidence type="ECO:0000256" key="4">
    <source>
        <dbReference type="ARBA" id="ARBA00023163"/>
    </source>
</evidence>
<dbReference type="InterPro" id="IPR014284">
    <property type="entry name" value="RNA_pol_sigma-70_dom"/>
</dbReference>
<evidence type="ECO:0000259" key="6">
    <source>
        <dbReference type="Pfam" id="PF04542"/>
    </source>
</evidence>
<evidence type="ECO:0000256" key="5">
    <source>
        <dbReference type="SAM" id="MobiDB-lite"/>
    </source>
</evidence>
<feature type="domain" description="RNA polymerase sigma-70 region 2" evidence="6">
    <location>
        <begin position="10"/>
        <end position="74"/>
    </location>
</feature>
<sequence>MTDAQRFRDLYEECHPRVLAYAASLVGRQVGEDITSETFTVAWRRMRDIPTPPLPWLLGVARNLTRELRRRDGRQYDLAAQEAQRIITSGAQVEDVAAGVTERAVALQALAGLSAADRELLTLVAWHGLGPRQAARVLGCSSATFAVRLHRARRRLERAVDALGPSPEPDPGPGPSPEPDPGPAPALDPGPGPAPALDPGPAPAPAPGPAPDLDPRPRAPRANVTVKET</sequence>
<evidence type="ECO:0008006" key="10">
    <source>
        <dbReference type="Google" id="ProtNLM"/>
    </source>
</evidence>
<dbReference type="Pfam" id="PF08281">
    <property type="entry name" value="Sigma70_r4_2"/>
    <property type="match status" value="1"/>
</dbReference>
<keyword evidence="3" id="KW-0731">Sigma factor</keyword>
<dbReference type="InterPro" id="IPR013324">
    <property type="entry name" value="RNA_pol_sigma_r3/r4-like"/>
</dbReference>
<dbReference type="EMBL" id="BAAABZ010000002">
    <property type="protein sequence ID" value="GAA0507857.1"/>
    <property type="molecule type" value="Genomic_DNA"/>
</dbReference>
<feature type="domain" description="RNA polymerase sigma factor 70 region 4 type 2" evidence="7">
    <location>
        <begin position="107"/>
        <end position="156"/>
    </location>
</feature>
<evidence type="ECO:0000313" key="9">
    <source>
        <dbReference type="Proteomes" id="UP001501576"/>
    </source>
</evidence>
<dbReference type="PANTHER" id="PTHR43133">
    <property type="entry name" value="RNA POLYMERASE ECF-TYPE SIGMA FACTO"/>
    <property type="match status" value="1"/>
</dbReference>
<dbReference type="Pfam" id="PF04542">
    <property type="entry name" value="Sigma70_r2"/>
    <property type="match status" value="1"/>
</dbReference>
<dbReference type="NCBIfam" id="TIGR02937">
    <property type="entry name" value="sigma70-ECF"/>
    <property type="match status" value="1"/>
</dbReference>
<dbReference type="InterPro" id="IPR039425">
    <property type="entry name" value="RNA_pol_sigma-70-like"/>
</dbReference>
<evidence type="ECO:0000313" key="8">
    <source>
        <dbReference type="EMBL" id="GAA0507857.1"/>
    </source>
</evidence>
<keyword evidence="2" id="KW-0805">Transcription regulation</keyword>
<dbReference type="InterPro" id="IPR013249">
    <property type="entry name" value="RNA_pol_sigma70_r4_t2"/>
</dbReference>
<name>A0ABN1BXW5_9ACTN</name>
<dbReference type="PANTHER" id="PTHR43133:SF25">
    <property type="entry name" value="RNA POLYMERASE SIGMA FACTOR RFAY-RELATED"/>
    <property type="match status" value="1"/>
</dbReference>
<accession>A0ABN1BXW5</accession>
<dbReference type="SUPFAM" id="SSF88946">
    <property type="entry name" value="Sigma2 domain of RNA polymerase sigma factors"/>
    <property type="match status" value="1"/>
</dbReference>
<comment type="similarity">
    <text evidence="1">Belongs to the sigma-70 factor family. ECF subfamily.</text>
</comment>
<gene>
    <name evidence="8" type="ORF">GCM10010390_08490</name>
</gene>
<feature type="compositionally biased region" description="Pro residues" evidence="5">
    <location>
        <begin position="166"/>
        <end position="212"/>
    </location>
</feature>
<proteinExistence type="inferred from homology"/>
<dbReference type="Proteomes" id="UP001501576">
    <property type="component" value="Unassembled WGS sequence"/>
</dbReference>
<evidence type="ECO:0000256" key="1">
    <source>
        <dbReference type="ARBA" id="ARBA00010641"/>
    </source>
</evidence>
<dbReference type="GeneID" id="97431235"/>
<comment type="caution">
    <text evidence="8">The sequence shown here is derived from an EMBL/GenBank/DDBJ whole genome shotgun (WGS) entry which is preliminary data.</text>
</comment>
<evidence type="ECO:0000256" key="2">
    <source>
        <dbReference type="ARBA" id="ARBA00023015"/>
    </source>
</evidence>
<dbReference type="InterPro" id="IPR036388">
    <property type="entry name" value="WH-like_DNA-bd_sf"/>
</dbReference>
<dbReference type="Gene3D" id="1.10.1740.10">
    <property type="match status" value="1"/>
</dbReference>
<reference evidence="8 9" key="1">
    <citation type="journal article" date="2019" name="Int. J. Syst. Evol. Microbiol.">
        <title>The Global Catalogue of Microorganisms (GCM) 10K type strain sequencing project: providing services to taxonomists for standard genome sequencing and annotation.</title>
        <authorList>
            <consortium name="The Broad Institute Genomics Platform"/>
            <consortium name="The Broad Institute Genome Sequencing Center for Infectious Disease"/>
            <person name="Wu L."/>
            <person name="Ma J."/>
        </authorList>
    </citation>
    <scope>NUCLEOTIDE SEQUENCE [LARGE SCALE GENOMIC DNA]</scope>
    <source>
        <strain evidence="8 9">JCM 5052</strain>
    </source>
</reference>
<keyword evidence="4" id="KW-0804">Transcription</keyword>
<dbReference type="InterPro" id="IPR013325">
    <property type="entry name" value="RNA_pol_sigma_r2"/>
</dbReference>
<dbReference type="Gene3D" id="1.10.10.10">
    <property type="entry name" value="Winged helix-like DNA-binding domain superfamily/Winged helix DNA-binding domain"/>
    <property type="match status" value="1"/>
</dbReference>